<keyword evidence="1" id="KW-0175">Coiled coil</keyword>
<sequence length="246" mass="28311">MKNKQVGDHSNCPKPPIMVHSSSCPKSVDPSHPKQNKNVDHSSSLPNLVSSSIPVKNFFNRISEEVYHNRFCHRPVLLERGAQLDKMTNLDCAVIFGLRHWNSIVEIDMNDRAYDGLVRIFYANMHDVEKEELKFKSYMRNVHFEVNLDLISKILNVPSPFIVENIVTYPFKNLGDQPTLEDVATELYDDYDTGASTSGDIVQMLKQILVNQEELQQEMKESLEQICEDTKKSLKQLRDDTKESLR</sequence>
<evidence type="ECO:0000256" key="1">
    <source>
        <dbReference type="SAM" id="Coils"/>
    </source>
</evidence>
<accession>A0ABC8R0G2</accession>
<protein>
    <submittedName>
        <fullName evidence="3">Uncharacterized protein</fullName>
    </submittedName>
</protein>
<feature type="coiled-coil region" evidence="1">
    <location>
        <begin position="205"/>
        <end position="240"/>
    </location>
</feature>
<comment type="caution">
    <text evidence="3">The sequence shown here is derived from an EMBL/GenBank/DDBJ whole genome shotgun (WGS) entry which is preliminary data.</text>
</comment>
<dbReference type="EMBL" id="CAUOFW020000896">
    <property type="protein sequence ID" value="CAK9138498.1"/>
    <property type="molecule type" value="Genomic_DNA"/>
</dbReference>
<keyword evidence="4" id="KW-1185">Reference proteome</keyword>
<evidence type="ECO:0000256" key="2">
    <source>
        <dbReference type="SAM" id="MobiDB-lite"/>
    </source>
</evidence>
<proteinExistence type="predicted"/>
<dbReference type="AlphaFoldDB" id="A0ABC8R0G2"/>
<feature type="compositionally biased region" description="Basic and acidic residues" evidence="2">
    <location>
        <begin position="29"/>
        <end position="40"/>
    </location>
</feature>
<dbReference type="Proteomes" id="UP001642360">
    <property type="component" value="Unassembled WGS sequence"/>
</dbReference>
<name>A0ABC8R0G2_9AQUA</name>
<gene>
    <name evidence="3" type="ORF">ILEXP_LOCUS5846</name>
</gene>
<reference evidence="3 4" key="1">
    <citation type="submission" date="2024-02" db="EMBL/GenBank/DDBJ databases">
        <authorList>
            <person name="Vignale AGUSTIN F."/>
            <person name="Sosa J E."/>
            <person name="Modenutti C."/>
        </authorList>
    </citation>
    <scope>NUCLEOTIDE SEQUENCE [LARGE SCALE GENOMIC DNA]</scope>
</reference>
<evidence type="ECO:0000313" key="3">
    <source>
        <dbReference type="EMBL" id="CAK9138498.1"/>
    </source>
</evidence>
<organism evidence="3 4">
    <name type="scientific">Ilex paraguariensis</name>
    <name type="common">yerba mate</name>
    <dbReference type="NCBI Taxonomy" id="185542"/>
    <lineage>
        <taxon>Eukaryota</taxon>
        <taxon>Viridiplantae</taxon>
        <taxon>Streptophyta</taxon>
        <taxon>Embryophyta</taxon>
        <taxon>Tracheophyta</taxon>
        <taxon>Spermatophyta</taxon>
        <taxon>Magnoliopsida</taxon>
        <taxon>eudicotyledons</taxon>
        <taxon>Gunneridae</taxon>
        <taxon>Pentapetalae</taxon>
        <taxon>asterids</taxon>
        <taxon>campanulids</taxon>
        <taxon>Aquifoliales</taxon>
        <taxon>Aquifoliaceae</taxon>
        <taxon>Ilex</taxon>
    </lineage>
</organism>
<feature type="region of interest" description="Disordered" evidence="2">
    <location>
        <begin position="1"/>
        <end position="45"/>
    </location>
</feature>
<evidence type="ECO:0000313" key="4">
    <source>
        <dbReference type="Proteomes" id="UP001642360"/>
    </source>
</evidence>